<keyword evidence="3" id="KW-1185">Reference proteome</keyword>
<comment type="caution">
    <text evidence="2">The sequence shown here is derived from an EMBL/GenBank/DDBJ whole genome shotgun (WGS) entry which is preliminary data.</text>
</comment>
<organism evidence="2 3">
    <name type="scientific">Elysia crispata</name>
    <name type="common">lettuce slug</name>
    <dbReference type="NCBI Taxonomy" id="231223"/>
    <lineage>
        <taxon>Eukaryota</taxon>
        <taxon>Metazoa</taxon>
        <taxon>Spiralia</taxon>
        <taxon>Lophotrochozoa</taxon>
        <taxon>Mollusca</taxon>
        <taxon>Gastropoda</taxon>
        <taxon>Heterobranchia</taxon>
        <taxon>Euthyneura</taxon>
        <taxon>Panpulmonata</taxon>
        <taxon>Sacoglossa</taxon>
        <taxon>Placobranchoidea</taxon>
        <taxon>Plakobranchidae</taxon>
        <taxon>Elysia</taxon>
    </lineage>
</organism>
<dbReference type="EMBL" id="JAWDGP010003071">
    <property type="protein sequence ID" value="KAK3777507.1"/>
    <property type="molecule type" value="Genomic_DNA"/>
</dbReference>
<keyword evidence="1" id="KW-1133">Transmembrane helix</keyword>
<proteinExistence type="predicted"/>
<dbReference type="AlphaFoldDB" id="A0AAE0ZZI6"/>
<feature type="transmembrane region" description="Helical" evidence="1">
    <location>
        <begin position="12"/>
        <end position="32"/>
    </location>
</feature>
<evidence type="ECO:0000256" key="1">
    <source>
        <dbReference type="SAM" id="Phobius"/>
    </source>
</evidence>
<evidence type="ECO:0000313" key="3">
    <source>
        <dbReference type="Proteomes" id="UP001283361"/>
    </source>
</evidence>
<keyword evidence="1" id="KW-0812">Transmembrane</keyword>
<accession>A0AAE0ZZI6</accession>
<reference evidence="2" key="1">
    <citation type="journal article" date="2023" name="G3 (Bethesda)">
        <title>A reference genome for the long-term kleptoplast-retaining sea slug Elysia crispata morphotype clarki.</title>
        <authorList>
            <person name="Eastman K.E."/>
            <person name="Pendleton A.L."/>
            <person name="Shaikh M.A."/>
            <person name="Suttiyut T."/>
            <person name="Ogas R."/>
            <person name="Tomko P."/>
            <person name="Gavelis G."/>
            <person name="Widhalm J.R."/>
            <person name="Wisecaver J.H."/>
        </authorList>
    </citation>
    <scope>NUCLEOTIDE SEQUENCE</scope>
    <source>
        <strain evidence="2">ECLA1</strain>
    </source>
</reference>
<keyword evidence="1" id="KW-0472">Membrane</keyword>
<dbReference type="Proteomes" id="UP001283361">
    <property type="component" value="Unassembled WGS sequence"/>
</dbReference>
<protein>
    <submittedName>
        <fullName evidence="2">Uncharacterized protein</fullName>
    </submittedName>
</protein>
<name>A0AAE0ZZI6_9GAST</name>
<gene>
    <name evidence="2" type="ORF">RRG08_055683</name>
</gene>
<sequence>MEMDTLEFSGAGATTFTFITGAVTTTIIIFISDAGANIFISRASTFISGAVTTTIIIFISDAGANIFISRAGATTSTFISGARTITIINTATSEEQLGLEVFF</sequence>
<evidence type="ECO:0000313" key="2">
    <source>
        <dbReference type="EMBL" id="KAK3777507.1"/>
    </source>
</evidence>
<feature type="transmembrane region" description="Helical" evidence="1">
    <location>
        <begin position="38"/>
        <end position="60"/>
    </location>
</feature>